<name>A0A444XN29_ARAHY</name>
<comment type="caution">
    <text evidence="2">The sequence shown here is derived from an EMBL/GenBank/DDBJ whole genome shotgun (WGS) entry which is preliminary data.</text>
</comment>
<sequence>MAIMAEAVNRIVLSHSSDQDIPLKECKGSTKPYSEEESMHPQGKEEGLELEVQQEGESEICEPEERKGELGEIDQDEDSIIDDFLSSLINPLKDPNGPLPIEFERDMEVDFSQPPCYNLSDGEEEVGEEAIPVQEHIEWVAISPMSFIGPHQYAFLETDYQLKFFLVHGRKRSVGSQRTPRIIKKVNSRIRVQTWCEAQLGDFWRMLGGYKGHLRDFPSGLKHEDQQHGEREPKIWDPGRESKNKHGWRFKEEWKHKPR</sequence>
<feature type="region of interest" description="Disordered" evidence="1">
    <location>
        <begin position="218"/>
        <end position="259"/>
    </location>
</feature>
<keyword evidence="3" id="KW-1185">Reference proteome</keyword>
<accession>A0A444XN29</accession>
<evidence type="ECO:0000313" key="2">
    <source>
        <dbReference type="EMBL" id="RYQ91081.1"/>
    </source>
</evidence>
<reference evidence="2 3" key="1">
    <citation type="submission" date="2019-01" db="EMBL/GenBank/DDBJ databases">
        <title>Sequencing of cultivated peanut Arachis hypogaea provides insights into genome evolution and oil improvement.</title>
        <authorList>
            <person name="Chen X."/>
        </authorList>
    </citation>
    <scope>NUCLEOTIDE SEQUENCE [LARGE SCALE GENOMIC DNA]</scope>
    <source>
        <strain evidence="3">cv. Fuhuasheng</strain>
        <tissue evidence="2">Leaves</tissue>
    </source>
</reference>
<protein>
    <submittedName>
        <fullName evidence="2">Uncharacterized protein</fullName>
    </submittedName>
</protein>
<feature type="compositionally biased region" description="Basic and acidic residues" evidence="1">
    <location>
        <begin position="21"/>
        <end position="47"/>
    </location>
</feature>
<proteinExistence type="predicted"/>
<dbReference type="AlphaFoldDB" id="A0A444XN29"/>
<feature type="region of interest" description="Disordered" evidence="1">
    <location>
        <begin position="21"/>
        <end position="71"/>
    </location>
</feature>
<evidence type="ECO:0000256" key="1">
    <source>
        <dbReference type="SAM" id="MobiDB-lite"/>
    </source>
</evidence>
<dbReference type="Proteomes" id="UP000289738">
    <property type="component" value="Chromosome B09"/>
</dbReference>
<evidence type="ECO:0000313" key="3">
    <source>
        <dbReference type="Proteomes" id="UP000289738"/>
    </source>
</evidence>
<feature type="compositionally biased region" description="Acidic residues" evidence="1">
    <location>
        <begin position="48"/>
        <end position="62"/>
    </location>
</feature>
<dbReference type="EMBL" id="SDMP01000019">
    <property type="protein sequence ID" value="RYQ91081.1"/>
    <property type="molecule type" value="Genomic_DNA"/>
</dbReference>
<organism evidence="2 3">
    <name type="scientific">Arachis hypogaea</name>
    <name type="common">Peanut</name>
    <dbReference type="NCBI Taxonomy" id="3818"/>
    <lineage>
        <taxon>Eukaryota</taxon>
        <taxon>Viridiplantae</taxon>
        <taxon>Streptophyta</taxon>
        <taxon>Embryophyta</taxon>
        <taxon>Tracheophyta</taxon>
        <taxon>Spermatophyta</taxon>
        <taxon>Magnoliopsida</taxon>
        <taxon>eudicotyledons</taxon>
        <taxon>Gunneridae</taxon>
        <taxon>Pentapetalae</taxon>
        <taxon>rosids</taxon>
        <taxon>fabids</taxon>
        <taxon>Fabales</taxon>
        <taxon>Fabaceae</taxon>
        <taxon>Papilionoideae</taxon>
        <taxon>50 kb inversion clade</taxon>
        <taxon>dalbergioids sensu lato</taxon>
        <taxon>Dalbergieae</taxon>
        <taxon>Pterocarpus clade</taxon>
        <taxon>Arachis</taxon>
    </lineage>
</organism>
<gene>
    <name evidence="2" type="ORF">Ahy_B09g096947</name>
</gene>